<dbReference type="PANTHER" id="PTHR34598:SF3">
    <property type="entry name" value="OXIDOREDUCTASE AN1597"/>
    <property type="match status" value="1"/>
</dbReference>
<dbReference type="InterPro" id="IPR044053">
    <property type="entry name" value="AsaB-like"/>
</dbReference>
<evidence type="ECO:0000313" key="4">
    <source>
        <dbReference type="Proteomes" id="UP001305779"/>
    </source>
</evidence>
<evidence type="ECO:0000313" key="3">
    <source>
        <dbReference type="EMBL" id="KAK4495534.1"/>
    </source>
</evidence>
<sequence length="308" mass="34353">MSTTTITTTTLPVITATADTAVNTTINYHPTAEKGVFNTVTPGTVGAFRRKVEAFPVTISDIRGNESDFSLDKQGFQLVKHTSAEKSFEDRDAIVNTTYPEVEELLKKTTGASYVKVMSHQARLTPFEDAVKEIDERGLAETDKINKVSPVHFAHIDQGPLGAQQLFDQVLSEEERTRLGNTRWGIINVWRPIKPVRRNPLAVVDSRSVDASEDLQPIYTKSSKDTSEFTPEKMAKSYQSLAATHNPAHKWYYASGMTPDEVLMLRIYDTNKVNGAVHAAFTHPADEGEARQSVETRCLVFFESQKKE</sequence>
<gene>
    <name evidence="3" type="ORF">PRZ48_013866</name>
</gene>
<organism evidence="3 4">
    <name type="scientific">Zasmidium cellare</name>
    <name type="common">Wine cellar mold</name>
    <name type="synonym">Racodium cellare</name>
    <dbReference type="NCBI Taxonomy" id="395010"/>
    <lineage>
        <taxon>Eukaryota</taxon>
        <taxon>Fungi</taxon>
        <taxon>Dikarya</taxon>
        <taxon>Ascomycota</taxon>
        <taxon>Pezizomycotina</taxon>
        <taxon>Dothideomycetes</taxon>
        <taxon>Dothideomycetidae</taxon>
        <taxon>Mycosphaerellales</taxon>
        <taxon>Mycosphaerellaceae</taxon>
        <taxon>Zasmidium</taxon>
    </lineage>
</organism>
<dbReference type="NCBIfam" id="NF041278">
    <property type="entry name" value="CmcJ_NvfI_EfuI"/>
    <property type="match status" value="1"/>
</dbReference>
<proteinExistence type="inferred from homology"/>
<protein>
    <submittedName>
        <fullName evidence="3">Uncharacterized protein</fullName>
    </submittedName>
</protein>
<reference evidence="3 4" key="1">
    <citation type="journal article" date="2023" name="G3 (Bethesda)">
        <title>A chromosome-level genome assembly of Zasmidium syzygii isolated from banana leaves.</title>
        <authorList>
            <person name="van Westerhoven A.C."/>
            <person name="Mehrabi R."/>
            <person name="Talebi R."/>
            <person name="Steentjes M.B.F."/>
            <person name="Corcolon B."/>
            <person name="Chong P.A."/>
            <person name="Kema G.H.J."/>
            <person name="Seidl M.F."/>
        </authorList>
    </citation>
    <scope>NUCLEOTIDE SEQUENCE [LARGE SCALE GENOMIC DNA]</scope>
    <source>
        <strain evidence="3 4">P124</strain>
    </source>
</reference>
<accession>A0ABR0E292</accession>
<dbReference type="Proteomes" id="UP001305779">
    <property type="component" value="Unassembled WGS sequence"/>
</dbReference>
<keyword evidence="1" id="KW-0560">Oxidoreductase</keyword>
<keyword evidence="4" id="KW-1185">Reference proteome</keyword>
<name>A0ABR0E292_ZASCE</name>
<dbReference type="EMBL" id="JAXOVC010000012">
    <property type="protein sequence ID" value="KAK4495534.1"/>
    <property type="molecule type" value="Genomic_DNA"/>
</dbReference>
<comment type="caution">
    <text evidence="3">The sequence shown here is derived from an EMBL/GenBank/DDBJ whole genome shotgun (WGS) entry which is preliminary data.</text>
</comment>
<evidence type="ECO:0000256" key="1">
    <source>
        <dbReference type="ARBA" id="ARBA00023002"/>
    </source>
</evidence>
<dbReference type="PANTHER" id="PTHR34598">
    <property type="entry name" value="BLL6449 PROTEIN"/>
    <property type="match status" value="1"/>
</dbReference>
<evidence type="ECO:0000256" key="2">
    <source>
        <dbReference type="ARBA" id="ARBA00023604"/>
    </source>
</evidence>
<comment type="similarity">
    <text evidence="2">Belongs to the asaB hydroxylase/desaturase family.</text>
</comment>